<dbReference type="Pfam" id="PF05133">
    <property type="entry name" value="SPP1_portal"/>
    <property type="match status" value="1"/>
</dbReference>
<name>A0A6I4HNG1_ACIBA</name>
<comment type="caution">
    <text evidence="1">The sequence shown here is derived from an EMBL/GenBank/DDBJ whole genome shotgun (WGS) entry which is preliminary data.</text>
</comment>
<organism evidence="1 2">
    <name type="scientific">Acinetobacter baumannii</name>
    <dbReference type="NCBI Taxonomy" id="470"/>
    <lineage>
        <taxon>Bacteria</taxon>
        <taxon>Pseudomonadati</taxon>
        <taxon>Pseudomonadota</taxon>
        <taxon>Gammaproteobacteria</taxon>
        <taxon>Moraxellales</taxon>
        <taxon>Moraxellaceae</taxon>
        <taxon>Acinetobacter</taxon>
        <taxon>Acinetobacter calcoaceticus/baumannii complex</taxon>
    </lineage>
</organism>
<accession>A0A6I4HNG1</accession>
<dbReference type="Proteomes" id="UP000439424">
    <property type="component" value="Unassembled WGS sequence"/>
</dbReference>
<gene>
    <name evidence="1" type="ORF">GNY86_02985</name>
</gene>
<sequence length="472" mass="54652">MEIETVKKIIKANIKNFPSKVAQIRKSELYYENKNDILRKRNVVDRSNKDKQNDNPLRNADNRISMPWHQLLVDQKAAYTMTVPPTFDLGKEDSSKEMNREIVAILGDHYPKVAKDLCINASNAGVAWLHIWKDEDYKDFFRYAVVDSKQIIPLYSKRLSNKLEGILRIYEDYDESGNTLIIYEFWNDKECSVFKKKKKDTFENIEEYPIFDVYDIGTSEKIGTTNTYSHDWEKVPFIPFRNNPSETSDLQKYKKLVDVYDKVYSGFVNDLDDIQEIIFVLTNYGGQDKQEFLDDLKKYKMVKVEDEEDGGKSGVDTLAIEIPVEARTKILETTRELIFLHGQGVDPQKNIGQNNSGSALEYMYSLLELKASMLETEFSLGFAELVRFILKYAGHNEDDKIEQKWTRTSIKDDAKIADIISKLSPVTSKEAIAKNNPLVEDWEEEVSNLNGETVDDFNSIDSYRKKDVNEDE</sequence>
<dbReference type="EMBL" id="WPIP01000013">
    <property type="protein sequence ID" value="MVM90476.1"/>
    <property type="molecule type" value="Genomic_DNA"/>
</dbReference>
<reference evidence="1 2" key="1">
    <citation type="submission" date="2019-11" db="EMBL/GenBank/DDBJ databases">
        <title>Multidrug-resistant Acinetobacter baumannii moving toward extensively drug-resistant over fifteen years in South of Brazil.</title>
        <authorList>
            <person name="Fedrigo N.H."/>
            <person name="Cerdeira L."/>
            <person name="Fuga B."/>
            <person name="Marini P.V.B."/>
            <person name="Shinohara D.R."/>
            <person name="Carrara-Marroni F.E."/>
            <person name="Lincopan N."/>
            <person name="Tognim M.C.B."/>
        </authorList>
    </citation>
    <scope>NUCLEOTIDE SEQUENCE [LARGE SCALE GENOMIC DNA]</scope>
    <source>
        <strain evidence="1 2">Ac576</strain>
    </source>
</reference>
<proteinExistence type="predicted"/>
<evidence type="ECO:0000313" key="2">
    <source>
        <dbReference type="Proteomes" id="UP000439424"/>
    </source>
</evidence>
<dbReference type="RefSeq" id="WP_002370837.1">
    <property type="nucleotide sequence ID" value="NZ_WPIP01000013.1"/>
</dbReference>
<dbReference type="AlphaFoldDB" id="A0A6I4HNG1"/>
<evidence type="ECO:0000313" key="1">
    <source>
        <dbReference type="EMBL" id="MVM90476.1"/>
    </source>
</evidence>
<protein>
    <submittedName>
        <fullName evidence="1">Phage portal protein</fullName>
    </submittedName>
</protein>
<dbReference type="InterPro" id="IPR021145">
    <property type="entry name" value="Portal_protein_SPP1_Gp6-like"/>
</dbReference>